<reference evidence="3" key="1">
    <citation type="submission" date="2017-08" db="EMBL/GenBank/DDBJ databases">
        <authorList>
            <person name="Polle J.E."/>
            <person name="Barry K."/>
            <person name="Cushman J."/>
            <person name="Schmutz J."/>
            <person name="Tran D."/>
            <person name="Hathwaick L.T."/>
            <person name="Yim W.C."/>
            <person name="Jenkins J."/>
            <person name="Mckie-Krisberg Z.M."/>
            <person name="Prochnik S."/>
            <person name="Lindquist E."/>
            <person name="Dockter R.B."/>
            <person name="Adam C."/>
            <person name="Molina H."/>
            <person name="Bunkerborg J."/>
            <person name="Jin E."/>
            <person name="Buchheim M."/>
            <person name="Magnuson J."/>
        </authorList>
    </citation>
    <scope>NUCLEOTIDE SEQUENCE</scope>
    <source>
        <strain evidence="3">CCAP 19/18</strain>
    </source>
</reference>
<dbReference type="InterPro" id="IPR036866">
    <property type="entry name" value="RibonucZ/Hydroxyglut_hydro"/>
</dbReference>
<name>A0ABQ7FV64_DUNSA</name>
<dbReference type="PANTHER" id="PTHR46094:SF1">
    <property type="entry name" value="INTEGRATOR COMPLEX SUBUNIT 9"/>
    <property type="match status" value="1"/>
</dbReference>
<organism evidence="3 4">
    <name type="scientific">Dunaliella salina</name>
    <name type="common">Green alga</name>
    <name type="synonym">Protococcus salinus</name>
    <dbReference type="NCBI Taxonomy" id="3046"/>
    <lineage>
        <taxon>Eukaryota</taxon>
        <taxon>Viridiplantae</taxon>
        <taxon>Chlorophyta</taxon>
        <taxon>core chlorophytes</taxon>
        <taxon>Chlorophyceae</taxon>
        <taxon>CS clade</taxon>
        <taxon>Chlamydomonadales</taxon>
        <taxon>Dunaliellaceae</taxon>
        <taxon>Dunaliella</taxon>
    </lineage>
</organism>
<dbReference type="InterPro" id="IPR027074">
    <property type="entry name" value="Integrator_9su"/>
</dbReference>
<dbReference type="PANTHER" id="PTHR46094">
    <property type="entry name" value="INTEGRATOR COMPLEX SUBUNIT 9"/>
    <property type="match status" value="1"/>
</dbReference>
<gene>
    <name evidence="3" type="ORF">DUNSADRAFT_5672</name>
</gene>
<dbReference type="EMBL" id="MU071599">
    <property type="protein sequence ID" value="KAF5825957.1"/>
    <property type="molecule type" value="Genomic_DNA"/>
</dbReference>
<dbReference type="Proteomes" id="UP000815325">
    <property type="component" value="Unassembled WGS sequence"/>
</dbReference>
<protein>
    <submittedName>
        <fullName evidence="3">Uncharacterized protein</fullName>
    </submittedName>
</protein>
<comment type="subcellular location">
    <subcellularLocation>
        <location evidence="1">Nucleus</location>
    </subcellularLocation>
</comment>
<proteinExistence type="predicted"/>
<dbReference type="SUPFAM" id="SSF56281">
    <property type="entry name" value="Metallo-hydrolase/oxidoreductase"/>
    <property type="match status" value="1"/>
</dbReference>
<evidence type="ECO:0000256" key="2">
    <source>
        <dbReference type="ARBA" id="ARBA00023242"/>
    </source>
</evidence>
<sequence>MLALPLLLMSSTDLIKGPLYATTAAMDVAKHLYAELLAASHSASSVAAGAGTLQQATTAGAAGVQSPTCPWMSKLMEAAQAKCLDPAVFQSCWVDMYDTQAAEDCFGRIKPVRYGQQVPLDGYELFAAPYPAGSGFGHAVWTISDGCRRCDMKESEQHLDTSAFQKPWSIGKALQVSARSKDIAMT</sequence>
<keyword evidence="4" id="KW-1185">Reference proteome</keyword>
<accession>A0ABQ7FV64</accession>
<evidence type="ECO:0000313" key="4">
    <source>
        <dbReference type="Proteomes" id="UP000815325"/>
    </source>
</evidence>
<evidence type="ECO:0000256" key="1">
    <source>
        <dbReference type="ARBA" id="ARBA00004123"/>
    </source>
</evidence>
<comment type="caution">
    <text evidence="3">The sequence shown here is derived from an EMBL/GenBank/DDBJ whole genome shotgun (WGS) entry which is preliminary data.</text>
</comment>
<dbReference type="Gene3D" id="3.60.15.10">
    <property type="entry name" value="Ribonuclease Z/Hydroxyacylglutathione hydrolase-like"/>
    <property type="match status" value="1"/>
</dbReference>
<evidence type="ECO:0000313" key="3">
    <source>
        <dbReference type="EMBL" id="KAF5825957.1"/>
    </source>
</evidence>
<keyword evidence="2" id="KW-0539">Nucleus</keyword>